<keyword evidence="9" id="KW-0274">FAD</keyword>
<protein>
    <submittedName>
        <fullName evidence="16">Ferredoxin</fullName>
    </submittedName>
</protein>
<evidence type="ECO:0000259" key="14">
    <source>
        <dbReference type="Pfam" id="PF07992"/>
    </source>
</evidence>
<evidence type="ECO:0000256" key="12">
    <source>
        <dbReference type="ARBA" id="ARBA00023014"/>
    </source>
</evidence>
<dbReference type="Pfam" id="PF04324">
    <property type="entry name" value="Fer2_BFD"/>
    <property type="match status" value="1"/>
</dbReference>
<evidence type="ECO:0000256" key="4">
    <source>
        <dbReference type="ARBA" id="ARBA00005096"/>
    </source>
</evidence>
<dbReference type="STRING" id="28042.GU90_14830"/>
<evidence type="ECO:0000256" key="8">
    <source>
        <dbReference type="ARBA" id="ARBA00022723"/>
    </source>
</evidence>
<keyword evidence="12" id="KW-0411">Iron-sulfur</keyword>
<evidence type="ECO:0000256" key="7">
    <source>
        <dbReference type="ARBA" id="ARBA00022630"/>
    </source>
</evidence>
<dbReference type="AlphaFoldDB" id="A0A073AV18"/>
<dbReference type="InterPro" id="IPR016156">
    <property type="entry name" value="FAD/NAD-linked_Rdtase_dimer_sf"/>
</dbReference>
<dbReference type="PANTHER" id="PTHR43809">
    <property type="entry name" value="NITRITE REDUCTASE (NADH) LARGE SUBUNIT"/>
    <property type="match status" value="1"/>
</dbReference>
<dbReference type="GO" id="GO:0016491">
    <property type="term" value="F:oxidoreductase activity"/>
    <property type="evidence" value="ECO:0007669"/>
    <property type="project" value="UniProtKB-KW"/>
</dbReference>
<dbReference type="PRINTS" id="PR00368">
    <property type="entry name" value="FADPNR"/>
</dbReference>
<dbReference type="InterPro" id="IPR041575">
    <property type="entry name" value="Rubredoxin_C"/>
</dbReference>
<evidence type="ECO:0000259" key="15">
    <source>
        <dbReference type="Pfam" id="PF18267"/>
    </source>
</evidence>
<evidence type="ECO:0000313" key="17">
    <source>
        <dbReference type="Proteomes" id="UP000031419"/>
    </source>
</evidence>
<dbReference type="InterPro" id="IPR041854">
    <property type="entry name" value="BFD-like_2Fe2S-bd_dom_sf"/>
</dbReference>
<sequence>MKRVVIVGNGPAAHRLVERLRARGHTGPVVVLGDEPHPAYNRVLLGSVLSRSLPAEALRLPDVDAEVRLGVAATGIDRDRRVVRTSTGEEVGYDVLVLATGARARLPEITGLPADRLRPLRTVADCEHIARVPGPVVVLGGGVLGVEAALALRSRGRQVAVVHPRPHPMDRQLDATGGRLLAERLTELGVALHQGRKAVAYRSGALVLDDGAEVPAQLVVACTGVVPETALAERAGLRVRRGIVVDDRLRTGDPRIHAIGDCAEHHGRTPGLIGPAWEQADALAGLLCGADTRYPGARAVTRLKARDIELVSIGAPDELDSADAEVVTLSDPARGRYAKVALRDERITSAVLFGLPEATASVTQLYDGDRPLPGDRLALLLGTPAAVPGAPVELPEDAVICRCNNVTKKSLRTAWESGARSVRELALATRATTGCGGCSDDVARLCAALAERTAHEEEGAA</sequence>
<organism evidence="16 17">
    <name type="scientific">Saccharopolyspora rectivirgula</name>
    <dbReference type="NCBI Taxonomy" id="28042"/>
    <lineage>
        <taxon>Bacteria</taxon>
        <taxon>Bacillati</taxon>
        <taxon>Actinomycetota</taxon>
        <taxon>Actinomycetes</taxon>
        <taxon>Pseudonocardiales</taxon>
        <taxon>Pseudonocardiaceae</taxon>
        <taxon>Saccharopolyspora</taxon>
    </lineage>
</organism>
<comment type="cofactor">
    <cofactor evidence="1">
        <name>siroheme</name>
        <dbReference type="ChEBI" id="CHEBI:60052"/>
    </cofactor>
</comment>
<comment type="pathway">
    <text evidence="4">Nitrogen metabolism; nitrate reduction (assimilation).</text>
</comment>
<evidence type="ECO:0000256" key="5">
    <source>
        <dbReference type="ARBA" id="ARBA00010429"/>
    </source>
</evidence>
<dbReference type="GO" id="GO:0051536">
    <property type="term" value="F:iron-sulfur cluster binding"/>
    <property type="evidence" value="ECO:0007669"/>
    <property type="project" value="UniProtKB-KW"/>
</dbReference>
<dbReference type="InterPro" id="IPR023753">
    <property type="entry name" value="FAD/NAD-binding_dom"/>
</dbReference>
<comment type="cofactor">
    <cofactor evidence="2">
        <name>[4Fe-4S] cluster</name>
        <dbReference type="ChEBI" id="CHEBI:49883"/>
    </cofactor>
</comment>
<dbReference type="Pfam" id="PF07992">
    <property type="entry name" value="Pyr_redox_2"/>
    <property type="match status" value="1"/>
</dbReference>
<evidence type="ECO:0000256" key="1">
    <source>
        <dbReference type="ARBA" id="ARBA00001929"/>
    </source>
</evidence>
<dbReference type="eggNOG" id="COG1251">
    <property type="taxonomic scope" value="Bacteria"/>
</dbReference>
<name>A0A073AV18_9PSEU</name>
<dbReference type="InterPro" id="IPR036188">
    <property type="entry name" value="FAD/NAD-bd_sf"/>
</dbReference>
<comment type="similarity">
    <text evidence="5">Belongs to the nitrite and sulfite reductase 4Fe-4S domain family.</text>
</comment>
<evidence type="ECO:0000256" key="3">
    <source>
        <dbReference type="ARBA" id="ARBA00001974"/>
    </source>
</evidence>
<dbReference type="Gene3D" id="3.30.390.30">
    <property type="match status" value="1"/>
</dbReference>
<keyword evidence="17" id="KW-1185">Reference proteome</keyword>
<comment type="cofactor">
    <cofactor evidence="3">
        <name>FAD</name>
        <dbReference type="ChEBI" id="CHEBI:57692"/>
    </cofactor>
</comment>
<evidence type="ECO:0000256" key="11">
    <source>
        <dbReference type="ARBA" id="ARBA00023004"/>
    </source>
</evidence>
<evidence type="ECO:0000256" key="10">
    <source>
        <dbReference type="ARBA" id="ARBA00023002"/>
    </source>
</evidence>
<accession>A0A073AV18</accession>
<dbReference type="Gene3D" id="1.10.10.1100">
    <property type="entry name" value="BFD-like [2Fe-2S]-binding domain"/>
    <property type="match status" value="1"/>
</dbReference>
<evidence type="ECO:0000259" key="13">
    <source>
        <dbReference type="Pfam" id="PF04324"/>
    </source>
</evidence>
<keyword evidence="7" id="KW-0285">Flavoprotein</keyword>
<feature type="domain" description="FAD/NAD(P)-binding" evidence="14">
    <location>
        <begin position="3"/>
        <end position="280"/>
    </location>
</feature>
<dbReference type="RefSeq" id="WP_029720436.1">
    <property type="nucleotide sequence ID" value="NZ_JAJUIW010000035.1"/>
</dbReference>
<keyword evidence="10" id="KW-0560">Oxidoreductase</keyword>
<dbReference type="InterPro" id="IPR052034">
    <property type="entry name" value="NasD-like"/>
</dbReference>
<reference evidence="16 17" key="1">
    <citation type="submission" date="2014-06" db="EMBL/GenBank/DDBJ databases">
        <title>Saccharopolyspora rectivirgula DSM-43113 Genome sequencing.</title>
        <authorList>
            <person name="Barrera C."/>
            <person name="Millon L."/>
            <person name="Rognon B."/>
            <person name="Zaugg C."/>
            <person name="Monod M."/>
        </authorList>
    </citation>
    <scope>NUCLEOTIDE SEQUENCE [LARGE SCALE GENOMIC DNA]</scope>
    <source>
        <strain evidence="16 17">DSM 43113</strain>
    </source>
</reference>
<dbReference type="GO" id="GO:0046872">
    <property type="term" value="F:metal ion binding"/>
    <property type="evidence" value="ECO:0007669"/>
    <property type="project" value="UniProtKB-KW"/>
</dbReference>
<keyword evidence="6" id="KW-0349">Heme</keyword>
<proteinExistence type="inferred from homology"/>
<dbReference type="EMBL" id="JNVU01000037">
    <property type="protein sequence ID" value="KEI43608.1"/>
    <property type="molecule type" value="Genomic_DNA"/>
</dbReference>
<dbReference type="Pfam" id="PF18267">
    <property type="entry name" value="Rubredoxin_C"/>
    <property type="match status" value="1"/>
</dbReference>
<dbReference type="SUPFAM" id="SSF51905">
    <property type="entry name" value="FAD/NAD(P)-binding domain"/>
    <property type="match status" value="1"/>
</dbReference>
<feature type="domain" description="BFD-like [2Fe-2S]-binding" evidence="13">
    <location>
        <begin position="399"/>
        <end position="445"/>
    </location>
</feature>
<evidence type="ECO:0000256" key="6">
    <source>
        <dbReference type="ARBA" id="ARBA00022617"/>
    </source>
</evidence>
<dbReference type="OrthoDB" id="9768666at2"/>
<dbReference type="InterPro" id="IPR007419">
    <property type="entry name" value="BFD-like_2Fe2S-bd_dom"/>
</dbReference>
<dbReference type="Gene3D" id="3.50.50.60">
    <property type="entry name" value="FAD/NAD(P)-binding domain"/>
    <property type="match status" value="2"/>
</dbReference>
<gene>
    <name evidence="16" type="ORF">GU90_14830</name>
</gene>
<comment type="caution">
    <text evidence="16">The sequence shown here is derived from an EMBL/GenBank/DDBJ whole genome shotgun (WGS) entry which is preliminary data.</text>
</comment>
<dbReference type="PANTHER" id="PTHR43809:SF1">
    <property type="entry name" value="NITRITE REDUCTASE (NADH) LARGE SUBUNIT"/>
    <property type="match status" value="1"/>
</dbReference>
<dbReference type="PRINTS" id="PR00469">
    <property type="entry name" value="PNDRDTASEII"/>
</dbReference>
<feature type="domain" description="NADH-rubredoxin oxidoreductase C-terminal" evidence="15">
    <location>
        <begin position="300"/>
        <end position="354"/>
    </location>
</feature>
<keyword evidence="11" id="KW-0408">Iron</keyword>
<evidence type="ECO:0000256" key="2">
    <source>
        <dbReference type="ARBA" id="ARBA00001966"/>
    </source>
</evidence>
<evidence type="ECO:0000256" key="9">
    <source>
        <dbReference type="ARBA" id="ARBA00022827"/>
    </source>
</evidence>
<dbReference type="Proteomes" id="UP000031419">
    <property type="component" value="Unassembled WGS sequence"/>
</dbReference>
<keyword evidence="8" id="KW-0479">Metal-binding</keyword>
<evidence type="ECO:0000313" key="16">
    <source>
        <dbReference type="EMBL" id="KEI43608.1"/>
    </source>
</evidence>